<dbReference type="Pfam" id="PF01844">
    <property type="entry name" value="HNH"/>
    <property type="match status" value="1"/>
</dbReference>
<dbReference type="GO" id="GO:0003676">
    <property type="term" value="F:nucleic acid binding"/>
    <property type="evidence" value="ECO:0007669"/>
    <property type="project" value="InterPro"/>
</dbReference>
<organism evidence="2 3">
    <name type="scientific">Haematobacter genomosp. 1</name>
    <dbReference type="NCBI Taxonomy" id="366618"/>
    <lineage>
        <taxon>Bacteria</taxon>
        <taxon>Pseudomonadati</taxon>
        <taxon>Pseudomonadota</taxon>
        <taxon>Alphaproteobacteria</taxon>
        <taxon>Rhodobacterales</taxon>
        <taxon>Paracoccaceae</taxon>
        <taxon>Haematobacter</taxon>
    </lineage>
</organism>
<dbReference type="AlphaFoldDB" id="A0A212ACD6"/>
<reference evidence="2 3" key="1">
    <citation type="submission" date="2016-12" db="EMBL/GenBank/DDBJ databases">
        <title>Comparison of Traditional DNA-DNA Hybridization with In Silico Genomic Analysis.</title>
        <authorList>
            <person name="Nicholson A.C."/>
            <person name="Humrighouse B.W."/>
            <person name="Graziano J."/>
            <person name="Lasker B."/>
            <person name="Whitney A.M."/>
            <person name="Mcquiston J.R."/>
        </authorList>
    </citation>
    <scope>NUCLEOTIDE SEQUENCE [LARGE SCALE GENOMIC DNA]</scope>
    <source>
        <strain evidence="2 3">H2240</strain>
    </source>
</reference>
<comment type="caution">
    <text evidence="2">The sequence shown here is derived from an EMBL/GenBank/DDBJ whole genome shotgun (WGS) entry which is preliminary data.</text>
</comment>
<evidence type="ECO:0000259" key="1">
    <source>
        <dbReference type="Pfam" id="PF01844"/>
    </source>
</evidence>
<keyword evidence="2" id="KW-0378">Hydrolase</keyword>
<dbReference type="GO" id="GO:0008270">
    <property type="term" value="F:zinc ion binding"/>
    <property type="evidence" value="ECO:0007669"/>
    <property type="project" value="InterPro"/>
</dbReference>
<accession>A0A212ACD6</accession>
<dbReference type="OrthoDB" id="5292295at2"/>
<sequence length="132" mass="14765">MASWPYNTSRWSKLRLAKLDAAPLCEICIRRDRIEPASVVDHFTPIRQGGSPFPELSGLLSLCERCHNEKTASFDRQHGPAFRRRFKGFDADGNPIDPFDAWHGEGAVQGRQIPGSEPMGNCRADLIKKSEA</sequence>
<dbReference type="EMBL" id="NIPW01000011">
    <property type="protein sequence ID" value="OWJ78556.1"/>
    <property type="molecule type" value="Genomic_DNA"/>
</dbReference>
<dbReference type="RefSeq" id="WP_088215212.1">
    <property type="nucleotide sequence ID" value="NZ_NIPW01000011.1"/>
</dbReference>
<feature type="domain" description="HNH" evidence="1">
    <location>
        <begin position="25"/>
        <end position="72"/>
    </location>
</feature>
<keyword evidence="3" id="KW-1185">Reference proteome</keyword>
<dbReference type="Proteomes" id="UP000196878">
    <property type="component" value="Unassembled WGS sequence"/>
</dbReference>
<name>A0A212ACD6_9RHOB</name>
<dbReference type="InterPro" id="IPR002711">
    <property type="entry name" value="HNH"/>
</dbReference>
<evidence type="ECO:0000313" key="2">
    <source>
        <dbReference type="EMBL" id="OWJ78556.1"/>
    </source>
</evidence>
<proteinExistence type="predicted"/>
<evidence type="ECO:0000313" key="3">
    <source>
        <dbReference type="Proteomes" id="UP000196878"/>
    </source>
</evidence>
<keyword evidence="2" id="KW-0540">Nuclease</keyword>
<keyword evidence="2" id="KW-0255">Endonuclease</keyword>
<gene>
    <name evidence="2" type="ORF">CDV49_09040</name>
</gene>
<protein>
    <submittedName>
        <fullName evidence="2">HNH endonuclease</fullName>
    </submittedName>
</protein>
<dbReference type="Gene3D" id="1.10.30.50">
    <property type="match status" value="1"/>
</dbReference>
<dbReference type="GO" id="GO:0004519">
    <property type="term" value="F:endonuclease activity"/>
    <property type="evidence" value="ECO:0007669"/>
    <property type="project" value="UniProtKB-KW"/>
</dbReference>